<gene>
    <name evidence="1" type="primary">jg11159</name>
    <name evidence="1" type="ORF">PAEG_LOCUS14490</name>
</gene>
<evidence type="ECO:0000313" key="2">
    <source>
        <dbReference type="Proteomes" id="UP000838756"/>
    </source>
</evidence>
<organism evidence="1 2">
    <name type="scientific">Pararge aegeria aegeria</name>
    <dbReference type="NCBI Taxonomy" id="348720"/>
    <lineage>
        <taxon>Eukaryota</taxon>
        <taxon>Metazoa</taxon>
        <taxon>Ecdysozoa</taxon>
        <taxon>Arthropoda</taxon>
        <taxon>Hexapoda</taxon>
        <taxon>Insecta</taxon>
        <taxon>Pterygota</taxon>
        <taxon>Neoptera</taxon>
        <taxon>Endopterygota</taxon>
        <taxon>Lepidoptera</taxon>
        <taxon>Glossata</taxon>
        <taxon>Ditrysia</taxon>
        <taxon>Papilionoidea</taxon>
        <taxon>Nymphalidae</taxon>
        <taxon>Satyrinae</taxon>
        <taxon>Satyrini</taxon>
        <taxon>Parargina</taxon>
        <taxon>Pararge</taxon>
    </lineage>
</organism>
<protein>
    <submittedName>
        <fullName evidence="1">Jg11159 protein</fullName>
    </submittedName>
</protein>
<accession>A0A8S4RIE0</accession>
<comment type="caution">
    <text evidence="1">The sequence shown here is derived from an EMBL/GenBank/DDBJ whole genome shotgun (WGS) entry which is preliminary data.</text>
</comment>
<dbReference type="Proteomes" id="UP000838756">
    <property type="component" value="Unassembled WGS sequence"/>
</dbReference>
<proteinExistence type="predicted"/>
<dbReference type="AlphaFoldDB" id="A0A8S4RIE0"/>
<reference evidence="1" key="1">
    <citation type="submission" date="2022-03" db="EMBL/GenBank/DDBJ databases">
        <authorList>
            <person name="Lindestad O."/>
        </authorList>
    </citation>
    <scope>NUCLEOTIDE SEQUENCE</scope>
</reference>
<sequence>MMPKTKGDKNESHTYFEGRHGVMVAASCCHHGDQRAVLVDNGRAGQVAVGGLEGGCAPPLRQLAVAGDQ</sequence>
<dbReference type="EMBL" id="CAKXAJ010025255">
    <property type="protein sequence ID" value="CAH2237186.1"/>
    <property type="molecule type" value="Genomic_DNA"/>
</dbReference>
<name>A0A8S4RIE0_9NEOP</name>
<keyword evidence="2" id="KW-1185">Reference proteome</keyword>
<evidence type="ECO:0000313" key="1">
    <source>
        <dbReference type="EMBL" id="CAH2237186.1"/>
    </source>
</evidence>